<accession>A0AAE1DFJ8</accession>
<protein>
    <submittedName>
        <fullName evidence="2">Uncharacterized protein</fullName>
    </submittedName>
</protein>
<proteinExistence type="predicted"/>
<name>A0AAE1DFJ8_9GAST</name>
<evidence type="ECO:0000313" key="2">
    <source>
        <dbReference type="EMBL" id="KAK3768839.1"/>
    </source>
</evidence>
<comment type="caution">
    <text evidence="2">The sequence shown here is derived from an EMBL/GenBank/DDBJ whole genome shotgun (WGS) entry which is preliminary data.</text>
</comment>
<evidence type="ECO:0000313" key="3">
    <source>
        <dbReference type="Proteomes" id="UP001283361"/>
    </source>
</evidence>
<organism evidence="2 3">
    <name type="scientific">Elysia crispata</name>
    <name type="common">lettuce slug</name>
    <dbReference type="NCBI Taxonomy" id="231223"/>
    <lineage>
        <taxon>Eukaryota</taxon>
        <taxon>Metazoa</taxon>
        <taxon>Spiralia</taxon>
        <taxon>Lophotrochozoa</taxon>
        <taxon>Mollusca</taxon>
        <taxon>Gastropoda</taxon>
        <taxon>Heterobranchia</taxon>
        <taxon>Euthyneura</taxon>
        <taxon>Panpulmonata</taxon>
        <taxon>Sacoglossa</taxon>
        <taxon>Placobranchoidea</taxon>
        <taxon>Plakobranchidae</taxon>
        <taxon>Elysia</taxon>
    </lineage>
</organism>
<reference evidence="2" key="1">
    <citation type="journal article" date="2023" name="G3 (Bethesda)">
        <title>A reference genome for the long-term kleptoplast-retaining sea slug Elysia crispata morphotype clarki.</title>
        <authorList>
            <person name="Eastman K.E."/>
            <person name="Pendleton A.L."/>
            <person name="Shaikh M.A."/>
            <person name="Suttiyut T."/>
            <person name="Ogas R."/>
            <person name="Tomko P."/>
            <person name="Gavelis G."/>
            <person name="Widhalm J.R."/>
            <person name="Wisecaver J.H."/>
        </authorList>
    </citation>
    <scope>NUCLEOTIDE SEQUENCE</scope>
    <source>
        <strain evidence="2">ECLA1</strain>
    </source>
</reference>
<keyword evidence="3" id="KW-1185">Reference proteome</keyword>
<dbReference type="EMBL" id="JAWDGP010004011">
    <property type="protein sequence ID" value="KAK3768839.1"/>
    <property type="molecule type" value="Genomic_DNA"/>
</dbReference>
<evidence type="ECO:0000256" key="1">
    <source>
        <dbReference type="SAM" id="MobiDB-lite"/>
    </source>
</evidence>
<sequence length="137" mass="15063">MTCASTVAAATLSTDYGDAATLTGRLRSTFATGDCGTVSATSGDMVDTTTTVTTFKERCRVTTRQNRNPRGADSATGNLVWGCRLTTRHDEDGARWRTRHQNPSCNYDYRDYGIRSSNDHDNPSDTETTERDLPRLS</sequence>
<dbReference type="AlphaFoldDB" id="A0AAE1DFJ8"/>
<dbReference type="Proteomes" id="UP001283361">
    <property type="component" value="Unassembled WGS sequence"/>
</dbReference>
<feature type="region of interest" description="Disordered" evidence="1">
    <location>
        <begin position="92"/>
        <end position="137"/>
    </location>
</feature>
<gene>
    <name evidence="2" type="ORF">RRG08_045542</name>
</gene>
<feature type="compositionally biased region" description="Basic and acidic residues" evidence="1">
    <location>
        <begin position="108"/>
        <end position="137"/>
    </location>
</feature>